<dbReference type="PANTHER" id="PTHR45436">
    <property type="entry name" value="SENSOR HISTIDINE KINASE YKOH"/>
    <property type="match status" value="1"/>
</dbReference>
<dbReference type="PROSITE" id="PS50885">
    <property type="entry name" value="HAMP"/>
    <property type="match status" value="1"/>
</dbReference>
<evidence type="ECO:0000256" key="8">
    <source>
        <dbReference type="ARBA" id="ARBA00022989"/>
    </source>
</evidence>
<dbReference type="Gene3D" id="3.30.565.10">
    <property type="entry name" value="Histidine kinase-like ATPase, C-terminal domain"/>
    <property type="match status" value="1"/>
</dbReference>
<feature type="region of interest" description="Disordered" evidence="12">
    <location>
        <begin position="560"/>
        <end position="589"/>
    </location>
</feature>
<feature type="compositionally biased region" description="Basic and acidic residues" evidence="12">
    <location>
        <begin position="569"/>
        <end position="589"/>
    </location>
</feature>
<sequence length="589" mass="63324">MRSKSEHLRVSTSRALRASVRGGLAGALRVRVRALREWLRSSLTARVVASICVIGILLVGLVGTIVLHQVNRQLFDRAVSTHLDQYSSASSRAKAQIETANAPAAGQLQQIANELVSSQNNPDGAIVGAALVRSPKQPEATSFEIAEPATESSSRIRTRITADMKKAVADDDAVHWQSIEVQTSAGNKVPGIIVGSRLNLPGAGYYQFYVAYSLESEEYTTGIVTSILTVGASVFLLFVAVSAALIVRLVLRPVHEASRNASILAQGGFDARMEVKGRDELAQLARSFNQMASSLSDQFTQLERMSKVQQEFVSAVSHELRSPVTTIRMAGQLIYDRRTDLPSVLRRSAELQHDQLINLDVMLSDLLEISRYDAGAMTLASTKADLREIADAVVNAQKPLAESNGVEVIVESRGDTHAKVEPRRIERIVRNLVVNALEHAEGKPVRVLVVGGESAVAVEVSDRGIGLSEEQAAHVFDRFWRADTARVRKSGGTGLGLTIAREDAMLHGGRLVCAGEIGVGSTFLLSVPREVGEQYTNPLTLRVAAAEEVWGGAVVVAGPTPEAADAGEAEEKKNIDGRAGEATEGENHE</sequence>
<feature type="domain" description="Histidine kinase" evidence="14">
    <location>
        <begin position="315"/>
        <end position="531"/>
    </location>
</feature>
<dbReference type="Pfam" id="PF00672">
    <property type="entry name" value="HAMP"/>
    <property type="match status" value="1"/>
</dbReference>
<dbReference type="SUPFAM" id="SSF47384">
    <property type="entry name" value="Homodimeric domain of signal transducing histidine kinase"/>
    <property type="match status" value="1"/>
</dbReference>
<dbReference type="CDD" id="cd06225">
    <property type="entry name" value="HAMP"/>
    <property type="match status" value="1"/>
</dbReference>
<comment type="subcellular location">
    <subcellularLocation>
        <location evidence="2">Cell membrane</location>
    </subcellularLocation>
</comment>
<dbReference type="InterPro" id="IPR036890">
    <property type="entry name" value="HATPase_C_sf"/>
</dbReference>
<evidence type="ECO:0000256" key="1">
    <source>
        <dbReference type="ARBA" id="ARBA00000085"/>
    </source>
</evidence>
<evidence type="ECO:0000313" key="17">
    <source>
        <dbReference type="Proteomes" id="UP000078368"/>
    </source>
</evidence>
<feature type="transmembrane region" description="Helical" evidence="13">
    <location>
        <begin position="223"/>
        <end position="251"/>
    </location>
</feature>
<keyword evidence="10 13" id="KW-0472">Membrane</keyword>
<dbReference type="SMART" id="SM00304">
    <property type="entry name" value="HAMP"/>
    <property type="match status" value="1"/>
</dbReference>
<keyword evidence="6 13" id="KW-0812">Transmembrane</keyword>
<evidence type="ECO:0000256" key="9">
    <source>
        <dbReference type="ARBA" id="ARBA00023012"/>
    </source>
</evidence>
<dbReference type="Pfam" id="PF02518">
    <property type="entry name" value="HATPase_c"/>
    <property type="match status" value="1"/>
</dbReference>
<dbReference type="InterPro" id="IPR005467">
    <property type="entry name" value="His_kinase_dom"/>
</dbReference>
<dbReference type="GO" id="GO:0005886">
    <property type="term" value="C:plasma membrane"/>
    <property type="evidence" value="ECO:0007669"/>
    <property type="project" value="UniProtKB-SubCell"/>
</dbReference>
<evidence type="ECO:0000256" key="2">
    <source>
        <dbReference type="ARBA" id="ARBA00004236"/>
    </source>
</evidence>
<gene>
    <name evidence="16" type="ORF">A4H34_04990</name>
</gene>
<dbReference type="InterPro" id="IPR003660">
    <property type="entry name" value="HAMP_dom"/>
</dbReference>
<evidence type="ECO:0000256" key="11">
    <source>
        <dbReference type="ARBA" id="ARBA00035305"/>
    </source>
</evidence>
<reference evidence="16 17" key="1">
    <citation type="submission" date="2016-04" db="EMBL/GenBank/DDBJ databases">
        <title>Peptidophaga gingivicola gen. nov., sp. nov., isolated from human subgingival plaque.</title>
        <authorList>
            <person name="Beall C.J."/>
            <person name="Mokrzan E.M."/>
            <person name="Griffen A.L."/>
            <person name="Leys E.J."/>
        </authorList>
    </citation>
    <scope>NUCLEOTIDE SEQUENCE [LARGE SCALE GENOMIC DNA]</scope>
    <source>
        <strain evidence="16 17">BA112</strain>
    </source>
</reference>
<evidence type="ECO:0000256" key="6">
    <source>
        <dbReference type="ARBA" id="ARBA00022692"/>
    </source>
</evidence>
<keyword evidence="9" id="KW-0902">Two-component regulatory system</keyword>
<name>A0A179B5G9_9ACTO</name>
<dbReference type="InterPro" id="IPR004358">
    <property type="entry name" value="Sig_transdc_His_kin-like_C"/>
</dbReference>
<dbReference type="SMART" id="SM00387">
    <property type="entry name" value="HATPase_c"/>
    <property type="match status" value="1"/>
</dbReference>
<dbReference type="Proteomes" id="UP000078368">
    <property type="component" value="Unassembled WGS sequence"/>
</dbReference>
<comment type="caution">
    <text evidence="16">The sequence shown here is derived from an EMBL/GenBank/DDBJ whole genome shotgun (WGS) entry which is preliminary data.</text>
</comment>
<dbReference type="PRINTS" id="PR00344">
    <property type="entry name" value="BCTRLSENSOR"/>
</dbReference>
<dbReference type="InterPro" id="IPR036097">
    <property type="entry name" value="HisK_dim/P_sf"/>
</dbReference>
<evidence type="ECO:0000256" key="5">
    <source>
        <dbReference type="ARBA" id="ARBA00022679"/>
    </source>
</evidence>
<evidence type="ECO:0000256" key="3">
    <source>
        <dbReference type="ARBA" id="ARBA00012438"/>
    </source>
</evidence>
<evidence type="ECO:0000256" key="13">
    <source>
        <dbReference type="SAM" id="Phobius"/>
    </source>
</evidence>
<dbReference type="SMART" id="SM00388">
    <property type="entry name" value="HisKA"/>
    <property type="match status" value="1"/>
</dbReference>
<dbReference type="Pfam" id="PF00512">
    <property type="entry name" value="HisKA"/>
    <property type="match status" value="1"/>
</dbReference>
<comment type="catalytic activity">
    <reaction evidence="1">
        <text>ATP + protein L-histidine = ADP + protein N-phospho-L-histidine.</text>
        <dbReference type="EC" id="2.7.13.3"/>
    </reaction>
</comment>
<dbReference type="SUPFAM" id="SSF55874">
    <property type="entry name" value="ATPase domain of HSP90 chaperone/DNA topoisomerase II/histidine kinase"/>
    <property type="match status" value="1"/>
</dbReference>
<evidence type="ECO:0000313" key="16">
    <source>
        <dbReference type="EMBL" id="OAP86493.1"/>
    </source>
</evidence>
<evidence type="ECO:0000259" key="15">
    <source>
        <dbReference type="PROSITE" id="PS50885"/>
    </source>
</evidence>
<dbReference type="AlphaFoldDB" id="A0A179B5G9"/>
<feature type="transmembrane region" description="Helical" evidence="13">
    <location>
        <begin position="43"/>
        <end position="67"/>
    </location>
</feature>
<dbReference type="CDD" id="cd00082">
    <property type="entry name" value="HisKA"/>
    <property type="match status" value="1"/>
</dbReference>
<keyword evidence="5" id="KW-0808">Transferase</keyword>
<evidence type="ECO:0000256" key="7">
    <source>
        <dbReference type="ARBA" id="ARBA00022777"/>
    </source>
</evidence>
<dbReference type="InterPro" id="IPR047669">
    <property type="entry name" value="MtrAB_MtrB"/>
</dbReference>
<dbReference type="InterPro" id="IPR003661">
    <property type="entry name" value="HisK_dim/P_dom"/>
</dbReference>
<organism evidence="16 17">
    <name type="scientific">Peptidiphaga gingivicola</name>
    <dbReference type="NCBI Taxonomy" id="2741497"/>
    <lineage>
        <taxon>Bacteria</taxon>
        <taxon>Bacillati</taxon>
        <taxon>Actinomycetota</taxon>
        <taxon>Actinomycetes</taxon>
        <taxon>Actinomycetales</taxon>
        <taxon>Actinomycetaceae</taxon>
        <taxon>Peptidiphaga</taxon>
    </lineage>
</organism>
<dbReference type="PROSITE" id="PS50109">
    <property type="entry name" value="HIS_KIN"/>
    <property type="match status" value="1"/>
</dbReference>
<dbReference type="STRING" id="1823756.A4H34_04990"/>
<dbReference type="EMBL" id="LVZK01000001">
    <property type="protein sequence ID" value="OAP86493.1"/>
    <property type="molecule type" value="Genomic_DNA"/>
</dbReference>
<evidence type="ECO:0000259" key="14">
    <source>
        <dbReference type="PROSITE" id="PS50109"/>
    </source>
</evidence>
<evidence type="ECO:0000256" key="4">
    <source>
        <dbReference type="ARBA" id="ARBA00022553"/>
    </source>
</evidence>
<evidence type="ECO:0000256" key="12">
    <source>
        <dbReference type="SAM" id="MobiDB-lite"/>
    </source>
</evidence>
<protein>
    <recommendedName>
        <fullName evidence="11">Sensor histidine kinase MtrB</fullName>
        <ecNumber evidence="3">2.7.13.3</ecNumber>
    </recommendedName>
</protein>
<keyword evidence="8 13" id="KW-1133">Transmembrane helix</keyword>
<keyword evidence="7 16" id="KW-0418">Kinase</keyword>
<dbReference type="CDD" id="cd00075">
    <property type="entry name" value="HATPase"/>
    <property type="match status" value="1"/>
</dbReference>
<dbReference type="Gene3D" id="1.10.287.130">
    <property type="match status" value="1"/>
</dbReference>
<dbReference type="InterPro" id="IPR050428">
    <property type="entry name" value="TCS_sensor_his_kinase"/>
</dbReference>
<dbReference type="NCBIfam" id="NF040691">
    <property type="entry name" value="MtrAB_MtrB"/>
    <property type="match status" value="1"/>
</dbReference>
<dbReference type="EC" id="2.7.13.3" evidence="3"/>
<keyword evidence="4" id="KW-0597">Phosphoprotein</keyword>
<accession>A0A179B5G9</accession>
<dbReference type="PANTHER" id="PTHR45436:SF5">
    <property type="entry name" value="SENSOR HISTIDINE KINASE TRCS"/>
    <property type="match status" value="1"/>
</dbReference>
<dbReference type="SUPFAM" id="SSF158472">
    <property type="entry name" value="HAMP domain-like"/>
    <property type="match status" value="1"/>
</dbReference>
<keyword evidence="17" id="KW-1185">Reference proteome</keyword>
<dbReference type="OrthoDB" id="9786919at2"/>
<evidence type="ECO:0000256" key="10">
    <source>
        <dbReference type="ARBA" id="ARBA00023136"/>
    </source>
</evidence>
<dbReference type="GO" id="GO:0000155">
    <property type="term" value="F:phosphorelay sensor kinase activity"/>
    <property type="evidence" value="ECO:0007669"/>
    <property type="project" value="InterPro"/>
</dbReference>
<dbReference type="Gene3D" id="6.10.340.10">
    <property type="match status" value="1"/>
</dbReference>
<proteinExistence type="predicted"/>
<dbReference type="InterPro" id="IPR003594">
    <property type="entry name" value="HATPase_dom"/>
</dbReference>
<feature type="domain" description="HAMP" evidence="15">
    <location>
        <begin position="248"/>
        <end position="300"/>
    </location>
</feature>